<proteinExistence type="predicted"/>
<dbReference type="Gene3D" id="3.40.50.20">
    <property type="match status" value="1"/>
</dbReference>
<dbReference type="EMBL" id="BSFM01000008">
    <property type="protein sequence ID" value="GLK83649.1"/>
    <property type="molecule type" value="Genomic_DNA"/>
</dbReference>
<evidence type="ECO:0000313" key="4">
    <source>
        <dbReference type="Proteomes" id="UP001143330"/>
    </source>
</evidence>
<comment type="caution">
    <text evidence="3">The sequence shown here is derived from an EMBL/GenBank/DDBJ whole genome shotgun (WGS) entry which is preliminary data.</text>
</comment>
<dbReference type="PANTHER" id="PTHR39962">
    <property type="entry name" value="BLL4848 PROTEIN"/>
    <property type="match status" value="1"/>
</dbReference>
<accession>A0A9W6N9Q0</accession>
<dbReference type="Proteomes" id="UP001143330">
    <property type="component" value="Unassembled WGS sequence"/>
</dbReference>
<reference evidence="3" key="1">
    <citation type="journal article" date="2014" name="Int. J. Syst. Evol. Microbiol.">
        <title>Complete genome sequence of Corynebacterium casei LMG S-19264T (=DSM 44701T), isolated from a smear-ripened cheese.</title>
        <authorList>
            <consortium name="US DOE Joint Genome Institute (JGI-PGF)"/>
            <person name="Walter F."/>
            <person name="Albersmeier A."/>
            <person name="Kalinowski J."/>
            <person name="Ruckert C."/>
        </authorList>
    </citation>
    <scope>NUCLEOTIDE SEQUENCE</scope>
    <source>
        <strain evidence="3">VKM B-2789</strain>
    </source>
</reference>
<dbReference type="RefSeq" id="WP_213363431.1">
    <property type="nucleotide sequence ID" value="NZ_BSFM01000008.1"/>
</dbReference>
<evidence type="ECO:0008006" key="5">
    <source>
        <dbReference type="Google" id="ProtNLM"/>
    </source>
</evidence>
<dbReference type="Pfam" id="PF06230">
    <property type="entry name" value="LpxI_C"/>
    <property type="match status" value="1"/>
</dbReference>
<reference evidence="3" key="2">
    <citation type="submission" date="2023-01" db="EMBL/GenBank/DDBJ databases">
        <authorList>
            <person name="Sun Q."/>
            <person name="Evtushenko L."/>
        </authorList>
    </citation>
    <scope>NUCLEOTIDE SEQUENCE</scope>
    <source>
        <strain evidence="3">VKM B-2789</strain>
    </source>
</reference>
<evidence type="ECO:0000259" key="1">
    <source>
        <dbReference type="Pfam" id="PF06230"/>
    </source>
</evidence>
<dbReference type="InterPro" id="IPR053174">
    <property type="entry name" value="LpxI"/>
</dbReference>
<dbReference type="InterPro" id="IPR041255">
    <property type="entry name" value="LpxI_N"/>
</dbReference>
<dbReference type="Gene3D" id="3.40.140.80">
    <property type="match status" value="1"/>
</dbReference>
<protein>
    <recommendedName>
        <fullName evidence="5">DUF1009 domain-containing protein</fullName>
    </recommendedName>
</protein>
<dbReference type="PANTHER" id="PTHR39962:SF1">
    <property type="entry name" value="LPXI FAMILY PROTEIN"/>
    <property type="match status" value="1"/>
</dbReference>
<sequence>MASPTRTDPAPAEAGGEPLAILCGGGAFPLAVAHAARRAGRSVHLFALRGHADPGVAAFPHVWVGLGQYGKLKAELRRRGCRDVVFIGNVLRPRLRDIKLDWQTVQLLPRIVRMLRGGDNHLLSNVGKLFEQDGFRLLGAHEVAPDILVPPGRLGRKAPDRAMLDDIAIGRQALTTMGPLDIGQGVVVINRHVVAVEAAEGTDLMLRRCAELRENGRIRTPTPSGVLVKVPKIDQDRRFDLPSFGVLTVEGVARAGLAGIAVEAGGVIAADLAAIIAAADAAGLFVHGFEPASPT</sequence>
<feature type="domain" description="LpxI C-terminal" evidence="1">
    <location>
        <begin position="151"/>
        <end position="286"/>
    </location>
</feature>
<evidence type="ECO:0000259" key="2">
    <source>
        <dbReference type="Pfam" id="PF17930"/>
    </source>
</evidence>
<evidence type="ECO:0000313" key="3">
    <source>
        <dbReference type="EMBL" id="GLK83649.1"/>
    </source>
</evidence>
<keyword evidence="4" id="KW-1185">Reference proteome</keyword>
<name>A0A9W6N9Q0_9HYPH</name>
<feature type="domain" description="LpxI N-terminal" evidence="2">
    <location>
        <begin position="19"/>
        <end position="147"/>
    </location>
</feature>
<organism evidence="3 4">
    <name type="scientific">Ancylobacter defluvii</name>
    <dbReference type="NCBI Taxonomy" id="1282440"/>
    <lineage>
        <taxon>Bacteria</taxon>
        <taxon>Pseudomonadati</taxon>
        <taxon>Pseudomonadota</taxon>
        <taxon>Alphaproteobacteria</taxon>
        <taxon>Hyphomicrobiales</taxon>
        <taxon>Xanthobacteraceae</taxon>
        <taxon>Ancylobacter</taxon>
    </lineage>
</organism>
<dbReference type="InterPro" id="IPR010415">
    <property type="entry name" value="LpxI_C"/>
</dbReference>
<gene>
    <name evidence="3" type="ORF">GCM10017653_17180</name>
</gene>
<dbReference type="Pfam" id="PF17930">
    <property type="entry name" value="LpxI_N"/>
    <property type="match status" value="1"/>
</dbReference>
<dbReference type="AlphaFoldDB" id="A0A9W6N9Q0"/>
<dbReference type="InterPro" id="IPR043167">
    <property type="entry name" value="LpxI_C_sf"/>
</dbReference>